<dbReference type="AlphaFoldDB" id="A0A9J7BVF3"/>
<dbReference type="Gene3D" id="2.102.10.10">
    <property type="entry name" value="Rieske [2Fe-2S] iron-sulphur domain"/>
    <property type="match status" value="1"/>
</dbReference>
<keyword evidence="1" id="KW-0001">2Fe-2S</keyword>
<dbReference type="PROSITE" id="PS51296">
    <property type="entry name" value="RIESKE"/>
    <property type="match status" value="1"/>
</dbReference>
<evidence type="ECO:0000256" key="3">
    <source>
        <dbReference type="ARBA" id="ARBA00023004"/>
    </source>
</evidence>
<keyword evidence="4" id="KW-0411">Iron-sulfur</keyword>
<keyword evidence="3" id="KW-0408">Iron</keyword>
<gene>
    <name evidence="8" type="ORF">MOP44_11840</name>
</gene>
<protein>
    <submittedName>
        <fullName evidence="8">Rieske 2Fe-2S domain-containing protein</fullName>
    </submittedName>
</protein>
<dbReference type="Pfam" id="PF00355">
    <property type="entry name" value="Rieske"/>
    <property type="match status" value="1"/>
</dbReference>
<dbReference type="InterPro" id="IPR017941">
    <property type="entry name" value="Rieske_2Fe-2S"/>
</dbReference>
<dbReference type="KEGG" id="orp:MOP44_11840"/>
<evidence type="ECO:0000256" key="2">
    <source>
        <dbReference type="ARBA" id="ARBA00022723"/>
    </source>
</evidence>
<keyword evidence="2" id="KW-0479">Metal-binding</keyword>
<keyword evidence="9" id="KW-1185">Reference proteome</keyword>
<evidence type="ECO:0000256" key="1">
    <source>
        <dbReference type="ARBA" id="ARBA00022714"/>
    </source>
</evidence>
<evidence type="ECO:0000259" key="7">
    <source>
        <dbReference type="PROSITE" id="PS51296"/>
    </source>
</evidence>
<organism evidence="8 9">
    <name type="scientific">Occallatibacter riparius</name>
    <dbReference type="NCBI Taxonomy" id="1002689"/>
    <lineage>
        <taxon>Bacteria</taxon>
        <taxon>Pseudomonadati</taxon>
        <taxon>Acidobacteriota</taxon>
        <taxon>Terriglobia</taxon>
        <taxon>Terriglobales</taxon>
        <taxon>Acidobacteriaceae</taxon>
        <taxon>Occallatibacter</taxon>
    </lineage>
</organism>
<accession>A0A9J7BVF3</accession>
<dbReference type="Proteomes" id="UP001059380">
    <property type="component" value="Chromosome"/>
</dbReference>
<evidence type="ECO:0000313" key="8">
    <source>
        <dbReference type="EMBL" id="UWZ86608.1"/>
    </source>
</evidence>
<comment type="cofactor">
    <cofactor evidence="5">
        <name>[2Fe-2S] cluster</name>
        <dbReference type="ChEBI" id="CHEBI:190135"/>
    </cofactor>
</comment>
<evidence type="ECO:0000313" key="9">
    <source>
        <dbReference type="Proteomes" id="UP001059380"/>
    </source>
</evidence>
<dbReference type="InterPro" id="IPR036922">
    <property type="entry name" value="Rieske_2Fe-2S_sf"/>
</dbReference>
<feature type="domain" description="Rieske" evidence="7">
    <location>
        <begin position="5"/>
        <end position="100"/>
    </location>
</feature>
<dbReference type="PANTHER" id="PTHR21496">
    <property type="entry name" value="FERREDOXIN-RELATED"/>
    <property type="match status" value="1"/>
</dbReference>
<dbReference type="GO" id="GO:0046872">
    <property type="term" value="F:metal ion binding"/>
    <property type="evidence" value="ECO:0007669"/>
    <property type="project" value="UniProtKB-KW"/>
</dbReference>
<sequence length="102" mass="10835">MPDFIRICSQSELPASGTVAEFTANGRALCVANLNGAISVLNGVCPHEEGPLGEGTIENGCVVCPWHGYGFDLRTGQAPDDPSMKVEVFESKLEDGELRAKL</sequence>
<dbReference type="RefSeq" id="WP_260796246.1">
    <property type="nucleotide sequence ID" value="NZ_CP093313.1"/>
</dbReference>
<dbReference type="EMBL" id="CP093313">
    <property type="protein sequence ID" value="UWZ86608.1"/>
    <property type="molecule type" value="Genomic_DNA"/>
</dbReference>
<name>A0A9J7BVF3_9BACT</name>
<evidence type="ECO:0000256" key="4">
    <source>
        <dbReference type="ARBA" id="ARBA00023014"/>
    </source>
</evidence>
<dbReference type="GO" id="GO:0051537">
    <property type="term" value="F:2 iron, 2 sulfur cluster binding"/>
    <property type="evidence" value="ECO:0007669"/>
    <property type="project" value="UniProtKB-KW"/>
</dbReference>
<comment type="similarity">
    <text evidence="6">Belongs to the bacterial ring-hydroxylating dioxygenase ferredoxin component family.</text>
</comment>
<dbReference type="SUPFAM" id="SSF50022">
    <property type="entry name" value="ISP domain"/>
    <property type="match status" value="1"/>
</dbReference>
<proteinExistence type="inferred from homology"/>
<evidence type="ECO:0000256" key="5">
    <source>
        <dbReference type="ARBA" id="ARBA00034078"/>
    </source>
</evidence>
<evidence type="ECO:0000256" key="6">
    <source>
        <dbReference type="ARBA" id="ARBA00038001"/>
    </source>
</evidence>
<reference evidence="8" key="1">
    <citation type="submission" date="2021-04" db="EMBL/GenBank/DDBJ databases">
        <title>Phylogenetic analysis of Acidobacteriaceae.</title>
        <authorList>
            <person name="Qiu L."/>
            <person name="Zhang Q."/>
        </authorList>
    </citation>
    <scope>NUCLEOTIDE SEQUENCE</scope>
    <source>
        <strain evidence="8">DSM 25168</strain>
    </source>
</reference>
<dbReference type="PANTHER" id="PTHR21496:SF0">
    <property type="entry name" value="RIESKE DOMAIN-CONTAINING PROTEIN"/>
    <property type="match status" value="1"/>
</dbReference>